<proteinExistence type="inferred from homology"/>
<name>A0A6H9YY15_9ACTN</name>
<protein>
    <submittedName>
        <fullName evidence="4">Universal stress protein</fullName>
    </submittedName>
</protein>
<dbReference type="PANTHER" id="PTHR46268:SF6">
    <property type="entry name" value="UNIVERSAL STRESS PROTEIN UP12"/>
    <property type="match status" value="1"/>
</dbReference>
<feature type="domain" description="UspA" evidence="3">
    <location>
        <begin position="8"/>
        <end position="141"/>
    </location>
</feature>
<dbReference type="InterPro" id="IPR006015">
    <property type="entry name" value="Universal_stress_UspA"/>
</dbReference>
<accession>A0A6H9YY15</accession>
<dbReference type="Pfam" id="PF00582">
    <property type="entry name" value="Usp"/>
    <property type="match status" value="2"/>
</dbReference>
<dbReference type="AlphaFoldDB" id="A0A6H9YY15"/>
<keyword evidence="5" id="KW-1185">Reference proteome</keyword>
<evidence type="ECO:0000313" key="5">
    <source>
        <dbReference type="Proteomes" id="UP000468735"/>
    </source>
</evidence>
<comment type="caution">
    <text evidence="4">The sequence shown here is derived from an EMBL/GenBank/DDBJ whole genome shotgun (WGS) entry which is preliminary data.</text>
</comment>
<evidence type="ECO:0000259" key="3">
    <source>
        <dbReference type="Pfam" id="PF00582"/>
    </source>
</evidence>
<comment type="similarity">
    <text evidence="1">Belongs to the universal stress protein A family.</text>
</comment>
<dbReference type="OrthoDB" id="9816117at2"/>
<dbReference type="Gene3D" id="3.40.50.620">
    <property type="entry name" value="HUPs"/>
    <property type="match status" value="2"/>
</dbReference>
<dbReference type="Proteomes" id="UP000468735">
    <property type="component" value="Unassembled WGS sequence"/>
</dbReference>
<sequence>MGAAMKGTILVGVDGSEPSDAALDWALREAARRGAPLRLIHAGTGPPSEASLNPQESSDVSEAQRVLDNARARAREGVPEGSDVAGDLVTGSAAAALIERAGDASLVVVGNRGLGGFKGLLLGSVAHQVAGHAPCPVALVPAGPPAADDAEIVVGVGDGPAEPQIDLGVREAALRGAPVRLLRAWALPTAARPGDMVPMVSHIGEIQERQEARLNAMLTACREDHPELTVSAQVVNASARDTLIEASARAGLIVVGTHDDQRRHLMALGSVTSALIHHATCPVLIARTIAS</sequence>
<dbReference type="EMBL" id="WBMT01000001">
    <property type="protein sequence ID" value="KAB2352344.1"/>
    <property type="molecule type" value="Genomic_DNA"/>
</dbReference>
<dbReference type="SUPFAM" id="SSF52402">
    <property type="entry name" value="Adenine nucleotide alpha hydrolases-like"/>
    <property type="match status" value="2"/>
</dbReference>
<dbReference type="PRINTS" id="PR01438">
    <property type="entry name" value="UNVRSLSTRESS"/>
</dbReference>
<feature type="compositionally biased region" description="Polar residues" evidence="2">
    <location>
        <begin position="50"/>
        <end position="61"/>
    </location>
</feature>
<gene>
    <name evidence="4" type="ORF">F8566_01200</name>
</gene>
<feature type="domain" description="UspA" evidence="3">
    <location>
        <begin position="152"/>
        <end position="287"/>
    </location>
</feature>
<evidence type="ECO:0000256" key="2">
    <source>
        <dbReference type="SAM" id="MobiDB-lite"/>
    </source>
</evidence>
<dbReference type="InterPro" id="IPR006016">
    <property type="entry name" value="UspA"/>
</dbReference>
<organism evidence="4 5">
    <name type="scientific">Actinomadura rudentiformis</name>
    <dbReference type="NCBI Taxonomy" id="359158"/>
    <lineage>
        <taxon>Bacteria</taxon>
        <taxon>Bacillati</taxon>
        <taxon>Actinomycetota</taxon>
        <taxon>Actinomycetes</taxon>
        <taxon>Streptosporangiales</taxon>
        <taxon>Thermomonosporaceae</taxon>
        <taxon>Actinomadura</taxon>
    </lineage>
</organism>
<dbReference type="PANTHER" id="PTHR46268">
    <property type="entry name" value="STRESS RESPONSE PROTEIN NHAX"/>
    <property type="match status" value="1"/>
</dbReference>
<feature type="region of interest" description="Disordered" evidence="2">
    <location>
        <begin position="39"/>
        <end position="64"/>
    </location>
</feature>
<reference evidence="4 5" key="1">
    <citation type="submission" date="2019-09" db="EMBL/GenBank/DDBJ databases">
        <title>Actinomadura physcomitrii sp. nov., a novel actinomycete isolated from moss [Physcomitrium sphaericum (Ludw) Fuernr].</title>
        <authorList>
            <person name="Zhuang X."/>
            <person name="Liu C."/>
        </authorList>
    </citation>
    <scope>NUCLEOTIDE SEQUENCE [LARGE SCALE GENOMIC DNA]</scope>
    <source>
        <strain evidence="4 5">HMC1</strain>
    </source>
</reference>
<evidence type="ECO:0000256" key="1">
    <source>
        <dbReference type="ARBA" id="ARBA00008791"/>
    </source>
</evidence>
<dbReference type="InterPro" id="IPR014729">
    <property type="entry name" value="Rossmann-like_a/b/a_fold"/>
</dbReference>
<evidence type="ECO:0000313" key="4">
    <source>
        <dbReference type="EMBL" id="KAB2352344.1"/>
    </source>
</evidence>